<dbReference type="EMBL" id="BGPR01004004">
    <property type="protein sequence ID" value="GBM94841.1"/>
    <property type="molecule type" value="Genomic_DNA"/>
</dbReference>
<gene>
    <name evidence="1" type="ORF">AVEN_201446_1</name>
</gene>
<name>A0A4Y2JX13_ARAVE</name>
<dbReference type="AlphaFoldDB" id="A0A4Y2JX13"/>
<dbReference type="Proteomes" id="UP000499080">
    <property type="component" value="Unassembled WGS sequence"/>
</dbReference>
<protein>
    <submittedName>
        <fullName evidence="1">Uncharacterized protein</fullName>
    </submittedName>
</protein>
<evidence type="ECO:0000313" key="2">
    <source>
        <dbReference type="Proteomes" id="UP000499080"/>
    </source>
</evidence>
<keyword evidence="2" id="KW-1185">Reference proteome</keyword>
<accession>A0A4Y2JX13</accession>
<comment type="caution">
    <text evidence="1">The sequence shown here is derived from an EMBL/GenBank/DDBJ whole genome shotgun (WGS) entry which is preliminary data.</text>
</comment>
<organism evidence="1 2">
    <name type="scientific">Araneus ventricosus</name>
    <name type="common">Orbweaver spider</name>
    <name type="synonym">Epeira ventricosa</name>
    <dbReference type="NCBI Taxonomy" id="182803"/>
    <lineage>
        <taxon>Eukaryota</taxon>
        <taxon>Metazoa</taxon>
        <taxon>Ecdysozoa</taxon>
        <taxon>Arthropoda</taxon>
        <taxon>Chelicerata</taxon>
        <taxon>Arachnida</taxon>
        <taxon>Araneae</taxon>
        <taxon>Araneomorphae</taxon>
        <taxon>Entelegynae</taxon>
        <taxon>Araneoidea</taxon>
        <taxon>Araneidae</taxon>
        <taxon>Araneus</taxon>
    </lineage>
</organism>
<sequence>MTRTTPELAFPSPSFRGSNHVYTLSSHVYRTVWAMAVRLYVIVPNKSRPPPVGPLPALRPSGWPSQRGYFCITPVGGRLDTAYDLEVYSGTRGWVGFHTLTTEPNPIEGPE</sequence>
<reference evidence="1 2" key="1">
    <citation type="journal article" date="2019" name="Sci. Rep.">
        <title>Orb-weaving spider Araneus ventricosus genome elucidates the spidroin gene catalogue.</title>
        <authorList>
            <person name="Kono N."/>
            <person name="Nakamura H."/>
            <person name="Ohtoshi R."/>
            <person name="Moran D.A.P."/>
            <person name="Shinohara A."/>
            <person name="Yoshida Y."/>
            <person name="Fujiwara M."/>
            <person name="Mori M."/>
            <person name="Tomita M."/>
            <person name="Arakawa K."/>
        </authorList>
    </citation>
    <scope>NUCLEOTIDE SEQUENCE [LARGE SCALE GENOMIC DNA]</scope>
</reference>
<evidence type="ECO:0000313" key="1">
    <source>
        <dbReference type="EMBL" id="GBM94841.1"/>
    </source>
</evidence>
<proteinExistence type="predicted"/>